<gene>
    <name evidence="1" type="ORF">SMAX5B_001442</name>
</gene>
<name>A0A2U9B1F2_SCOMX</name>
<dbReference type="Proteomes" id="UP000246464">
    <property type="component" value="Chromosome 2"/>
</dbReference>
<organism evidence="1 2">
    <name type="scientific">Scophthalmus maximus</name>
    <name type="common">Turbot</name>
    <name type="synonym">Psetta maxima</name>
    <dbReference type="NCBI Taxonomy" id="52904"/>
    <lineage>
        <taxon>Eukaryota</taxon>
        <taxon>Metazoa</taxon>
        <taxon>Chordata</taxon>
        <taxon>Craniata</taxon>
        <taxon>Vertebrata</taxon>
        <taxon>Euteleostomi</taxon>
        <taxon>Actinopterygii</taxon>
        <taxon>Neopterygii</taxon>
        <taxon>Teleostei</taxon>
        <taxon>Neoteleostei</taxon>
        <taxon>Acanthomorphata</taxon>
        <taxon>Carangaria</taxon>
        <taxon>Pleuronectiformes</taxon>
        <taxon>Pleuronectoidei</taxon>
        <taxon>Scophthalmidae</taxon>
        <taxon>Scophthalmus</taxon>
    </lineage>
</organism>
<reference evidence="1 2" key="1">
    <citation type="submission" date="2017-12" db="EMBL/GenBank/DDBJ databases">
        <title>Integrating genomic resources of turbot (Scophthalmus maximus) in depth evaluation of genetic and physical mapping variation across individuals.</title>
        <authorList>
            <person name="Martinez P."/>
        </authorList>
    </citation>
    <scope>NUCLEOTIDE SEQUENCE [LARGE SCALE GENOMIC DNA]</scope>
</reference>
<dbReference type="AlphaFoldDB" id="A0A2U9B1F2"/>
<protein>
    <submittedName>
        <fullName evidence="1">Uncharacterized protein</fullName>
    </submittedName>
</protein>
<proteinExistence type="predicted"/>
<sequence>MSSHTEQCGGGPSVTALLILQNSIPSCHSLATGDGKTHWQKKSQPTKSPCIEPSDLQWIIRPRPFWESLHGHIDPS</sequence>
<keyword evidence="2" id="KW-1185">Reference proteome</keyword>
<accession>A0A2U9B1F2</accession>
<evidence type="ECO:0000313" key="2">
    <source>
        <dbReference type="Proteomes" id="UP000246464"/>
    </source>
</evidence>
<evidence type="ECO:0000313" key="1">
    <source>
        <dbReference type="EMBL" id="AWO97618.1"/>
    </source>
</evidence>
<dbReference type="EMBL" id="CP026244">
    <property type="protein sequence ID" value="AWO97618.1"/>
    <property type="molecule type" value="Genomic_DNA"/>
</dbReference>